<feature type="compositionally biased region" description="Basic and acidic residues" evidence="5">
    <location>
        <begin position="451"/>
        <end position="464"/>
    </location>
</feature>
<dbReference type="OrthoDB" id="444809at2759"/>
<dbReference type="GO" id="GO:0005730">
    <property type="term" value="C:nucleolus"/>
    <property type="evidence" value="ECO:0007669"/>
    <property type="project" value="TreeGrafter"/>
</dbReference>
<keyword evidence="3" id="KW-0539">Nucleus</keyword>
<accession>A0A9P8RJM5</accession>
<feature type="compositionally biased region" description="Basic and acidic residues" evidence="5">
    <location>
        <begin position="165"/>
        <end position="190"/>
    </location>
</feature>
<evidence type="ECO:0000313" key="8">
    <source>
        <dbReference type="EMBL" id="KAH6638638.1"/>
    </source>
</evidence>
<feature type="compositionally biased region" description="Polar residues" evidence="5">
    <location>
        <begin position="52"/>
        <end position="63"/>
    </location>
</feature>
<dbReference type="GO" id="GO:0003723">
    <property type="term" value="F:RNA binding"/>
    <property type="evidence" value="ECO:0007669"/>
    <property type="project" value="TreeGrafter"/>
</dbReference>
<feature type="region of interest" description="Disordered" evidence="5">
    <location>
        <begin position="1"/>
        <end position="69"/>
    </location>
</feature>
<feature type="region of interest" description="Disordered" evidence="5">
    <location>
        <begin position="573"/>
        <end position="650"/>
    </location>
</feature>
<sequence length="650" mass="72311">MNGSKQQTHRSTDARAPPSPQNGKITPRFRRRPVPHPKNFKRPVENPPSIANPPQTQPSSTPFDLQINLPRPPIDTLIIVTRPDCDQSPHCPPSTCPDSRILGFPTAVPTGTAMAESSLQDRLRDHAKAFDSLLSLIPAKMYYGDGDDNNNQWKKKKQSKAQASESRRNKLDPDSKLNRSVKEVMEEQAQKKRKRDQGLEDSADEWSEVEGIDAEKPGQGLKKKKQRPVPQEPELTEEEKRKEEKKAARKERKAERQALRDEEAEYQKRNVKSGVNKVKLGPRGLQPDSTEDSKPASNPTSEAPQEPVEDDHDETDDSSEVQDLEMPDLADLAGDEEDAEQKPDSATASPSEPESPLFDTNGTAADSAGQPPSTTTSISSTTAPSDKPKQLKIPKDTEALRARLAAKIQTLRAARKADGPDGKPIRTRQELIESRRETEAKRKAHKKEVRKKALDEENRKREEALASARNSPGSILSPAVDLADTNFTFGRVAFGDGAQLSNDLSHVLNNAKKKGPSDAKTALLKVQNEKKRLEQMNEEKRKDVEDKEMWLSARKRAEGEKIRDDEKLLKKAVKRKEVQKSKSEKAWRERAEGVQKAMKQRAAKREANIKERKDQKLMGKSGKKKGGAKKGGAKKGRAGFEGSSFGGKKK</sequence>
<evidence type="ECO:0000256" key="4">
    <source>
        <dbReference type="SAM" id="Coils"/>
    </source>
</evidence>
<dbReference type="PANTHER" id="PTHR14369">
    <property type="entry name" value="SURFEIT LOCUS PROTEIN 6"/>
    <property type="match status" value="1"/>
</dbReference>
<feature type="region of interest" description="Disordered" evidence="5">
    <location>
        <begin position="141"/>
        <end position="478"/>
    </location>
</feature>
<feature type="compositionally biased region" description="Basic and acidic residues" evidence="5">
    <location>
        <begin position="415"/>
        <end position="441"/>
    </location>
</feature>
<feature type="coiled-coil region" evidence="4">
    <location>
        <begin position="519"/>
        <end position="546"/>
    </location>
</feature>
<dbReference type="EMBL" id="JAGPXC010000015">
    <property type="protein sequence ID" value="KAH6638638.1"/>
    <property type="molecule type" value="Genomic_DNA"/>
</dbReference>
<keyword evidence="4" id="KW-0175">Coiled coil</keyword>
<evidence type="ECO:0000256" key="1">
    <source>
        <dbReference type="ARBA" id="ARBA00004123"/>
    </source>
</evidence>
<evidence type="ECO:0000259" key="7">
    <source>
        <dbReference type="Pfam" id="PF15459"/>
    </source>
</evidence>
<feature type="compositionally biased region" description="Basic residues" evidence="5">
    <location>
        <begin position="27"/>
        <end position="41"/>
    </location>
</feature>
<feature type="compositionally biased region" description="Basic and acidic residues" evidence="5">
    <location>
        <begin position="603"/>
        <end position="617"/>
    </location>
</feature>
<feature type="compositionally biased region" description="Low complexity" evidence="5">
    <location>
        <begin position="371"/>
        <end position="385"/>
    </location>
</feature>
<comment type="caution">
    <text evidence="8">The sequence shown here is derived from an EMBL/GenBank/DDBJ whole genome shotgun (WGS) entry which is preliminary data.</text>
</comment>
<dbReference type="InterPro" id="IPR029188">
    <property type="entry name" value="Rrp14_N"/>
</dbReference>
<dbReference type="GO" id="GO:0042273">
    <property type="term" value="P:ribosomal large subunit biogenesis"/>
    <property type="evidence" value="ECO:0007669"/>
    <property type="project" value="TreeGrafter"/>
</dbReference>
<feature type="domain" description="Ribosomal RNA-processing protein 14/surfeit locus protein 6 C-terminal" evidence="6">
    <location>
        <begin position="429"/>
        <end position="621"/>
    </location>
</feature>
<feature type="compositionally biased region" description="Acidic residues" evidence="5">
    <location>
        <begin position="199"/>
        <end position="212"/>
    </location>
</feature>
<feature type="compositionally biased region" description="Basic and acidic residues" evidence="5">
    <location>
        <begin position="386"/>
        <end position="401"/>
    </location>
</feature>
<organism evidence="8 9">
    <name type="scientific">Truncatella angustata</name>
    <dbReference type="NCBI Taxonomy" id="152316"/>
    <lineage>
        <taxon>Eukaryota</taxon>
        <taxon>Fungi</taxon>
        <taxon>Dikarya</taxon>
        <taxon>Ascomycota</taxon>
        <taxon>Pezizomycotina</taxon>
        <taxon>Sordariomycetes</taxon>
        <taxon>Xylariomycetidae</taxon>
        <taxon>Amphisphaeriales</taxon>
        <taxon>Sporocadaceae</taxon>
        <taxon>Truncatella</taxon>
    </lineage>
</organism>
<dbReference type="RefSeq" id="XP_045950910.1">
    <property type="nucleotide sequence ID" value="XM_046104418.1"/>
</dbReference>
<dbReference type="GO" id="GO:0042274">
    <property type="term" value="P:ribosomal small subunit biogenesis"/>
    <property type="evidence" value="ECO:0007669"/>
    <property type="project" value="TreeGrafter"/>
</dbReference>
<protein>
    <submittedName>
        <fullName evidence="8">Surfeit locus protein 6-domain-containing protein</fullName>
    </submittedName>
</protein>
<evidence type="ECO:0000259" key="6">
    <source>
        <dbReference type="Pfam" id="PF04935"/>
    </source>
</evidence>
<feature type="domain" description="Ribosomal RNA-processing protein 14 N-terminal" evidence="7">
    <location>
        <begin position="122"/>
        <end position="174"/>
    </location>
</feature>
<proteinExistence type="inferred from homology"/>
<dbReference type="InterPro" id="IPR029190">
    <property type="entry name" value="Rrp14/SURF6_C"/>
</dbReference>
<comment type="subcellular location">
    <subcellularLocation>
        <location evidence="1">Nucleus</location>
    </subcellularLocation>
</comment>
<feature type="compositionally biased region" description="Acidic residues" evidence="5">
    <location>
        <begin position="307"/>
        <end position="339"/>
    </location>
</feature>
<dbReference type="GeneID" id="70133309"/>
<dbReference type="PANTHER" id="PTHR14369:SF0">
    <property type="entry name" value="SURFEIT LOCUS PROTEIN 6"/>
    <property type="match status" value="1"/>
</dbReference>
<dbReference type="GO" id="GO:0003677">
    <property type="term" value="F:DNA binding"/>
    <property type="evidence" value="ECO:0007669"/>
    <property type="project" value="TreeGrafter"/>
</dbReference>
<dbReference type="Pfam" id="PF15459">
    <property type="entry name" value="RRP14"/>
    <property type="match status" value="1"/>
</dbReference>
<feature type="compositionally biased region" description="Basic and acidic residues" evidence="5">
    <location>
        <begin position="573"/>
        <end position="593"/>
    </location>
</feature>
<reference evidence="8" key="1">
    <citation type="journal article" date="2021" name="Nat. Commun.">
        <title>Genetic determinants of endophytism in the Arabidopsis root mycobiome.</title>
        <authorList>
            <person name="Mesny F."/>
            <person name="Miyauchi S."/>
            <person name="Thiergart T."/>
            <person name="Pickel B."/>
            <person name="Atanasova L."/>
            <person name="Karlsson M."/>
            <person name="Huettel B."/>
            <person name="Barry K.W."/>
            <person name="Haridas S."/>
            <person name="Chen C."/>
            <person name="Bauer D."/>
            <person name="Andreopoulos W."/>
            <person name="Pangilinan J."/>
            <person name="LaButti K."/>
            <person name="Riley R."/>
            <person name="Lipzen A."/>
            <person name="Clum A."/>
            <person name="Drula E."/>
            <person name="Henrissat B."/>
            <person name="Kohler A."/>
            <person name="Grigoriev I.V."/>
            <person name="Martin F.M."/>
            <person name="Hacquard S."/>
        </authorList>
    </citation>
    <scope>NUCLEOTIDE SEQUENCE</scope>
    <source>
        <strain evidence="8">MPI-SDFR-AT-0073</strain>
    </source>
</reference>
<dbReference type="Proteomes" id="UP000758603">
    <property type="component" value="Unassembled WGS sequence"/>
</dbReference>
<dbReference type="Pfam" id="PF04935">
    <property type="entry name" value="SURF6"/>
    <property type="match status" value="1"/>
</dbReference>
<dbReference type="InterPro" id="IPR007019">
    <property type="entry name" value="SURF6"/>
</dbReference>
<evidence type="ECO:0000256" key="3">
    <source>
        <dbReference type="ARBA" id="ARBA00023242"/>
    </source>
</evidence>
<name>A0A9P8RJM5_9PEZI</name>
<gene>
    <name evidence="8" type="ORF">BKA67DRAFT_589025</name>
</gene>
<feature type="compositionally biased region" description="Basic residues" evidence="5">
    <location>
        <begin position="621"/>
        <end position="637"/>
    </location>
</feature>
<evidence type="ECO:0000313" key="9">
    <source>
        <dbReference type="Proteomes" id="UP000758603"/>
    </source>
</evidence>
<evidence type="ECO:0000256" key="2">
    <source>
        <dbReference type="ARBA" id="ARBA00005904"/>
    </source>
</evidence>
<keyword evidence="9" id="KW-1185">Reference proteome</keyword>
<dbReference type="AlphaFoldDB" id="A0A9P8RJM5"/>
<feature type="compositionally biased region" description="Basic and acidic residues" evidence="5">
    <location>
        <begin position="238"/>
        <end position="268"/>
    </location>
</feature>
<evidence type="ECO:0000256" key="5">
    <source>
        <dbReference type="SAM" id="MobiDB-lite"/>
    </source>
</evidence>
<comment type="similarity">
    <text evidence="2">Belongs to the SURF6 family.</text>
</comment>